<dbReference type="AlphaFoldDB" id="A0A6P5MCK3"/>
<evidence type="ECO:0000313" key="1">
    <source>
        <dbReference type="Proteomes" id="UP000515211"/>
    </source>
</evidence>
<dbReference type="GeneID" id="107494592"/>
<dbReference type="Proteomes" id="UP000515211">
    <property type="component" value="Chromosome 6"/>
</dbReference>
<protein>
    <submittedName>
        <fullName evidence="2">Uncharacterized protein LOC107494592 isoform X2</fullName>
    </submittedName>
</protein>
<reference evidence="2" key="2">
    <citation type="submission" date="2025-08" db="UniProtKB">
        <authorList>
            <consortium name="RefSeq"/>
        </authorList>
    </citation>
    <scope>IDENTIFICATION</scope>
    <source>
        <tissue evidence="2">Whole plant</tissue>
    </source>
</reference>
<organism evidence="1 2">
    <name type="scientific">Arachis duranensis</name>
    <name type="common">Wild peanut</name>
    <dbReference type="NCBI Taxonomy" id="130453"/>
    <lineage>
        <taxon>Eukaryota</taxon>
        <taxon>Viridiplantae</taxon>
        <taxon>Streptophyta</taxon>
        <taxon>Embryophyta</taxon>
        <taxon>Tracheophyta</taxon>
        <taxon>Spermatophyta</taxon>
        <taxon>Magnoliopsida</taxon>
        <taxon>eudicotyledons</taxon>
        <taxon>Gunneridae</taxon>
        <taxon>Pentapetalae</taxon>
        <taxon>rosids</taxon>
        <taxon>fabids</taxon>
        <taxon>Fabales</taxon>
        <taxon>Fabaceae</taxon>
        <taxon>Papilionoideae</taxon>
        <taxon>50 kb inversion clade</taxon>
        <taxon>dalbergioids sensu lato</taxon>
        <taxon>Dalbergieae</taxon>
        <taxon>Pterocarpus clade</taxon>
        <taxon>Arachis</taxon>
    </lineage>
</organism>
<dbReference type="RefSeq" id="XP_020980721.1">
    <property type="nucleotide sequence ID" value="XM_021125062.2"/>
</dbReference>
<accession>A0A6P5MCK3</accession>
<name>A0A6P5MCK3_ARADU</name>
<evidence type="ECO:0000313" key="2">
    <source>
        <dbReference type="RefSeq" id="XP_020980721.1"/>
    </source>
</evidence>
<sequence length="116" mass="13751">MTPPASFLLFPWSRTLEKKSRNSMDPPSFKVRFLSSKTPTKNLNRLKYSSHLSLHCHTRFYKEIISRSLMEQKTINFSLKKMQVEMCLGERLKFPLQAKLVILELLYLFYALYICI</sequence>
<proteinExistence type="predicted"/>
<gene>
    <name evidence="2" type="primary">LOC107494592</name>
</gene>
<reference evidence="1" key="1">
    <citation type="journal article" date="2016" name="Nat. Genet.">
        <title>The genome sequences of Arachis duranensis and Arachis ipaensis, the diploid ancestors of cultivated peanut.</title>
        <authorList>
            <person name="Bertioli D.J."/>
            <person name="Cannon S.B."/>
            <person name="Froenicke L."/>
            <person name="Huang G."/>
            <person name="Farmer A.D."/>
            <person name="Cannon E.K."/>
            <person name="Liu X."/>
            <person name="Gao D."/>
            <person name="Clevenger J."/>
            <person name="Dash S."/>
            <person name="Ren L."/>
            <person name="Moretzsohn M.C."/>
            <person name="Shirasawa K."/>
            <person name="Huang W."/>
            <person name="Vidigal B."/>
            <person name="Abernathy B."/>
            <person name="Chu Y."/>
            <person name="Niederhuth C.E."/>
            <person name="Umale P."/>
            <person name="Araujo A.C."/>
            <person name="Kozik A."/>
            <person name="Kim K.D."/>
            <person name="Burow M.D."/>
            <person name="Varshney R.K."/>
            <person name="Wang X."/>
            <person name="Zhang X."/>
            <person name="Barkley N."/>
            <person name="Guimaraes P.M."/>
            <person name="Isobe S."/>
            <person name="Guo B."/>
            <person name="Liao B."/>
            <person name="Stalker H.T."/>
            <person name="Schmitz R.J."/>
            <person name="Scheffler B.E."/>
            <person name="Leal-Bertioli S.C."/>
            <person name="Xun X."/>
            <person name="Jackson S.A."/>
            <person name="Michelmore R."/>
            <person name="Ozias-Akins P."/>
        </authorList>
    </citation>
    <scope>NUCLEOTIDE SEQUENCE [LARGE SCALE GENOMIC DNA]</scope>
    <source>
        <strain evidence="1">cv. V14167</strain>
    </source>
</reference>
<keyword evidence="1" id="KW-1185">Reference proteome</keyword>